<proteinExistence type="predicted"/>
<evidence type="ECO:0000313" key="2">
    <source>
        <dbReference type="EMBL" id="KZV46651.1"/>
    </source>
</evidence>
<feature type="compositionally biased region" description="Polar residues" evidence="1">
    <location>
        <begin position="354"/>
        <end position="369"/>
    </location>
</feature>
<accession>A0A2Z7CHW1</accession>
<sequence>MHAADKENRSSRPANQLAVNLNRASIPAQCINRGNHLSVIIRPVSHHSSADFRHNQSVGHHSDDSIVPFGHDTSVACNNVALSQILNRSMAHFKEMGIDQLGFQSVQLGYLKILQLGTQTQTIQTQEKEYEVKPQPANQLAVNLNRASIPAQCINRGNHRSVIIRPVSHHSSADFRHNQSVGHHSDDSIVPFGHDTSVACNNVALSQILNRSMAQYVCMNAMKFKSDFNMYKIRTSLKLKSRSSHAQESTLLNCHENTPTHSFFAFPLQRLTGLPNWYQSKELLTTSSAPPILLQTTTEIDAQAEVDQLGEEKIGSGRYGQDGRWGKKLRAQKFSREGDHLSVVNKPVRRSEQEQLSTRAVQEQMRSVA</sequence>
<protein>
    <submittedName>
        <fullName evidence="2">Uncharacterized protein</fullName>
    </submittedName>
</protein>
<reference evidence="2 3" key="1">
    <citation type="journal article" date="2015" name="Proc. Natl. Acad. Sci. U.S.A.">
        <title>The resurrection genome of Boea hygrometrica: A blueprint for survival of dehydration.</title>
        <authorList>
            <person name="Xiao L."/>
            <person name="Yang G."/>
            <person name="Zhang L."/>
            <person name="Yang X."/>
            <person name="Zhao S."/>
            <person name="Ji Z."/>
            <person name="Zhou Q."/>
            <person name="Hu M."/>
            <person name="Wang Y."/>
            <person name="Chen M."/>
            <person name="Xu Y."/>
            <person name="Jin H."/>
            <person name="Xiao X."/>
            <person name="Hu G."/>
            <person name="Bao F."/>
            <person name="Hu Y."/>
            <person name="Wan P."/>
            <person name="Li L."/>
            <person name="Deng X."/>
            <person name="Kuang T."/>
            <person name="Xiang C."/>
            <person name="Zhu J.K."/>
            <person name="Oliver M.J."/>
            <person name="He Y."/>
        </authorList>
    </citation>
    <scope>NUCLEOTIDE SEQUENCE [LARGE SCALE GENOMIC DNA]</scope>
    <source>
        <strain evidence="3">cv. XS01</strain>
    </source>
</reference>
<dbReference type="Proteomes" id="UP000250235">
    <property type="component" value="Unassembled WGS sequence"/>
</dbReference>
<evidence type="ECO:0000256" key="1">
    <source>
        <dbReference type="SAM" id="MobiDB-lite"/>
    </source>
</evidence>
<feature type="region of interest" description="Disordered" evidence="1">
    <location>
        <begin position="340"/>
        <end position="369"/>
    </location>
</feature>
<name>A0A2Z7CHW1_9LAMI</name>
<evidence type="ECO:0000313" key="3">
    <source>
        <dbReference type="Proteomes" id="UP000250235"/>
    </source>
</evidence>
<dbReference type="EMBL" id="KQ995432">
    <property type="protein sequence ID" value="KZV46651.1"/>
    <property type="molecule type" value="Genomic_DNA"/>
</dbReference>
<gene>
    <name evidence="2" type="ORF">F511_37910</name>
</gene>
<keyword evidence="3" id="KW-1185">Reference proteome</keyword>
<dbReference type="AlphaFoldDB" id="A0A2Z7CHW1"/>
<organism evidence="2 3">
    <name type="scientific">Dorcoceras hygrometricum</name>
    <dbReference type="NCBI Taxonomy" id="472368"/>
    <lineage>
        <taxon>Eukaryota</taxon>
        <taxon>Viridiplantae</taxon>
        <taxon>Streptophyta</taxon>
        <taxon>Embryophyta</taxon>
        <taxon>Tracheophyta</taxon>
        <taxon>Spermatophyta</taxon>
        <taxon>Magnoliopsida</taxon>
        <taxon>eudicotyledons</taxon>
        <taxon>Gunneridae</taxon>
        <taxon>Pentapetalae</taxon>
        <taxon>asterids</taxon>
        <taxon>lamiids</taxon>
        <taxon>Lamiales</taxon>
        <taxon>Gesneriaceae</taxon>
        <taxon>Didymocarpoideae</taxon>
        <taxon>Trichosporeae</taxon>
        <taxon>Loxocarpinae</taxon>
        <taxon>Dorcoceras</taxon>
    </lineage>
</organism>